<dbReference type="GO" id="GO:0016757">
    <property type="term" value="F:glycosyltransferase activity"/>
    <property type="evidence" value="ECO:0007669"/>
    <property type="project" value="UniProtKB-KW"/>
</dbReference>
<evidence type="ECO:0000256" key="3">
    <source>
        <dbReference type="ARBA" id="ARBA00022679"/>
    </source>
</evidence>
<dbReference type="Pfam" id="PF02485">
    <property type="entry name" value="Branch"/>
    <property type="match status" value="1"/>
</dbReference>
<feature type="region of interest" description="Disordered" evidence="6">
    <location>
        <begin position="275"/>
        <end position="296"/>
    </location>
</feature>
<evidence type="ECO:0008006" key="9">
    <source>
        <dbReference type="Google" id="ProtNLM"/>
    </source>
</evidence>
<evidence type="ECO:0000256" key="6">
    <source>
        <dbReference type="SAM" id="MobiDB-lite"/>
    </source>
</evidence>
<evidence type="ECO:0000256" key="2">
    <source>
        <dbReference type="ARBA" id="ARBA00022676"/>
    </source>
</evidence>
<dbReference type="GO" id="GO:0016020">
    <property type="term" value="C:membrane"/>
    <property type="evidence" value="ECO:0007669"/>
    <property type="project" value="UniProtKB-SubCell"/>
</dbReference>
<evidence type="ECO:0000313" key="8">
    <source>
        <dbReference type="Proteomes" id="UP000501812"/>
    </source>
</evidence>
<organism evidence="7 8">
    <name type="scientific">Luteolibacter luteus</name>
    <dbReference type="NCBI Taxonomy" id="2728835"/>
    <lineage>
        <taxon>Bacteria</taxon>
        <taxon>Pseudomonadati</taxon>
        <taxon>Verrucomicrobiota</taxon>
        <taxon>Verrucomicrobiia</taxon>
        <taxon>Verrucomicrobiales</taxon>
        <taxon>Verrucomicrobiaceae</taxon>
        <taxon>Luteolibacter</taxon>
    </lineage>
</organism>
<dbReference type="PANTHER" id="PTHR31042">
    <property type="entry name" value="CORE-2/I-BRANCHING BETA-1,6-N-ACETYLGLUCOSAMINYLTRANSFERASE FAMILY PROTEIN-RELATED"/>
    <property type="match status" value="1"/>
</dbReference>
<name>A0A858RK06_9BACT</name>
<proteinExistence type="predicted"/>
<dbReference type="EMBL" id="CP051774">
    <property type="protein sequence ID" value="QJE96798.1"/>
    <property type="molecule type" value="Genomic_DNA"/>
</dbReference>
<sequence length="577" mass="64641">MDIDAVFPLKLWINLGRREDRRLQTEFNLADAGITARRFPAIDARSKRKPFASTPAELPQAAEKTGDPGSIDAKAAEVDIRGYESAGRYALALTQRLALREAARRGAPAVLLLEDDVQFHPNFQELIKAVEVPDDWGIFYLGCAHSQPPRWAGNRVVRVTHAVDTHAVAIRAPYYKQVMRMLDRHGKPDLGVAKASDQFLALLHRKIPTYACYPNLAWQAVSESDLTGTRYSNYGTDGQQRNWTQTVAGLLGEVINPPEEPKADSETERFAHQANGAEASRGASILRSHQPSSGTAGRPRLGLLFLTRGDVNHPQIWREFLEEAPERARVFSHPKFPEQLQGGFLDGTAISEWFDTKWGDISLVRASRSLLLEALEDKTLTHFALLSESCVPIRPLPEILRRLELDPRSQFGYNRPHESHAKHRERSGAAPLVPTACWRFTSQWWLMDRITAVLSAGVDYTGIFENMFVPDESYFATVLAMQGFPLEDGVLRRYSTWTSWEKNAGSPTSWPEIPVGKLRDLFQSGALFARKFPKEADIGRYGLHRSPAFAASKALDSGRKLSPPRRLPPLPERPKAE</sequence>
<feature type="region of interest" description="Disordered" evidence="6">
    <location>
        <begin position="46"/>
        <end position="70"/>
    </location>
</feature>
<dbReference type="PANTHER" id="PTHR31042:SF150">
    <property type="entry name" value="OS06G0661900 PROTEIN"/>
    <property type="match status" value="1"/>
</dbReference>
<evidence type="ECO:0000256" key="5">
    <source>
        <dbReference type="ARBA" id="ARBA00023180"/>
    </source>
</evidence>
<dbReference type="InterPro" id="IPR003406">
    <property type="entry name" value="Glyco_trans_14"/>
</dbReference>
<keyword evidence="5" id="KW-0325">Glycoprotein</keyword>
<dbReference type="AlphaFoldDB" id="A0A858RK06"/>
<dbReference type="KEGG" id="luo:HHL09_13735"/>
<dbReference type="RefSeq" id="WP_169455198.1">
    <property type="nucleotide sequence ID" value="NZ_CP051774.1"/>
</dbReference>
<keyword evidence="8" id="KW-1185">Reference proteome</keyword>
<accession>A0A858RK06</accession>
<evidence type="ECO:0000256" key="4">
    <source>
        <dbReference type="ARBA" id="ARBA00023136"/>
    </source>
</evidence>
<evidence type="ECO:0000256" key="1">
    <source>
        <dbReference type="ARBA" id="ARBA00004606"/>
    </source>
</evidence>
<dbReference type="InterPro" id="IPR044174">
    <property type="entry name" value="BC10-like"/>
</dbReference>
<keyword evidence="2" id="KW-0328">Glycosyltransferase</keyword>
<keyword evidence="4" id="KW-0472">Membrane</keyword>
<protein>
    <recommendedName>
        <fullName evidence="9">Glycosyltransferase family 25 protein</fullName>
    </recommendedName>
</protein>
<comment type="subcellular location">
    <subcellularLocation>
        <location evidence="1">Membrane</location>
        <topology evidence="1">Single-pass type II membrane protein</topology>
    </subcellularLocation>
</comment>
<gene>
    <name evidence="7" type="ORF">HHL09_13735</name>
</gene>
<reference evidence="7 8" key="1">
    <citation type="submission" date="2020-04" db="EMBL/GenBank/DDBJ databases">
        <title>Luteolibacter sp. G-1-1-1 isolated from soil.</title>
        <authorList>
            <person name="Dahal R.H."/>
        </authorList>
    </citation>
    <scope>NUCLEOTIDE SEQUENCE [LARGE SCALE GENOMIC DNA]</scope>
    <source>
        <strain evidence="7 8">G-1-1-1</strain>
    </source>
</reference>
<evidence type="ECO:0000313" key="7">
    <source>
        <dbReference type="EMBL" id="QJE96798.1"/>
    </source>
</evidence>
<keyword evidence="3" id="KW-0808">Transferase</keyword>
<dbReference type="Proteomes" id="UP000501812">
    <property type="component" value="Chromosome"/>
</dbReference>
<feature type="region of interest" description="Disordered" evidence="6">
    <location>
        <begin position="551"/>
        <end position="577"/>
    </location>
</feature>